<keyword evidence="2" id="KW-1185">Reference proteome</keyword>
<dbReference type="Proteomes" id="UP000218554">
    <property type="component" value="Chromosome"/>
</dbReference>
<dbReference type="RefSeq" id="WP_004420135.1">
    <property type="nucleotide sequence ID" value="NZ_AJMR01000047.1"/>
</dbReference>
<organism evidence="1 2">
    <name type="scientific">Metapseudomonas furukawaii</name>
    <name type="common">Pseudomonas furukawaii</name>
    <dbReference type="NCBI Taxonomy" id="1149133"/>
    <lineage>
        <taxon>Bacteria</taxon>
        <taxon>Pseudomonadati</taxon>
        <taxon>Pseudomonadota</taxon>
        <taxon>Gammaproteobacteria</taxon>
        <taxon>Pseudomonadales</taxon>
        <taxon>Pseudomonadaceae</taxon>
        <taxon>Metapseudomonas</taxon>
    </lineage>
</organism>
<dbReference type="Pfam" id="PF04365">
    <property type="entry name" value="BrnT_toxin"/>
    <property type="match status" value="1"/>
</dbReference>
<protein>
    <recommendedName>
        <fullName evidence="3">BrnT family toxin</fullName>
    </recommendedName>
</protein>
<dbReference type="KEGG" id="pfuw:KF707C_8540"/>
<dbReference type="Gene3D" id="3.10.450.530">
    <property type="entry name" value="Ribonuclease toxin, BrnT, of type II toxin-antitoxin system"/>
    <property type="match status" value="1"/>
</dbReference>
<proteinExistence type="predicted"/>
<dbReference type="InterPro" id="IPR007460">
    <property type="entry name" value="BrnT_toxin"/>
</dbReference>
<name>A0AAD1BWP5_METFU</name>
<reference evidence="1 2" key="2">
    <citation type="journal article" date="2017" name="Int. J. Syst. Evol. Microbiol.">
        <title>Pseudomonas furukawaii sp. nov., a polychlorinated biphenyl-degrading bacterium isolated from biphenyl-contaminated soil in Japan.</title>
        <authorList>
            <person name="Kimura N."/>
            <person name="Watanabe T."/>
            <person name="Suenaga H."/>
            <person name="Fujihara H."/>
            <person name="Futagami T."/>
            <person name="Goto M."/>
            <person name="Hanada S."/>
            <person name="Hirose J."/>
        </authorList>
    </citation>
    <scope>NUCLEOTIDE SEQUENCE [LARGE SCALE GENOMIC DNA]</scope>
    <source>
        <strain evidence="2">DSM 10086 / NBRC 110670 / KF707</strain>
    </source>
</reference>
<dbReference type="AlphaFoldDB" id="A0AAD1BWP5"/>
<dbReference type="InterPro" id="IPR038573">
    <property type="entry name" value="BrnT_sf"/>
</dbReference>
<evidence type="ECO:0008006" key="3">
    <source>
        <dbReference type="Google" id="ProtNLM"/>
    </source>
</evidence>
<sequence length="90" mass="10620">MLRFEYDEAKSLANRVKHGIDFMTAQQLWNDPDLLEIPARTLDEPRYLVIARLLDRCWSAVITYRHGRIRIISVRRSRVEEVSLYESSGI</sequence>
<gene>
    <name evidence="1" type="ORF">KF707C_8540</name>
</gene>
<evidence type="ECO:0000313" key="2">
    <source>
        <dbReference type="Proteomes" id="UP000218554"/>
    </source>
</evidence>
<dbReference type="EMBL" id="AP014862">
    <property type="protein sequence ID" value="BAU72542.1"/>
    <property type="molecule type" value="Genomic_DNA"/>
</dbReference>
<evidence type="ECO:0000313" key="1">
    <source>
        <dbReference type="EMBL" id="BAU72542.1"/>
    </source>
</evidence>
<accession>A0AAD1BWP5</accession>
<reference evidence="2" key="1">
    <citation type="submission" date="2015-05" db="EMBL/GenBank/DDBJ databases">
        <title>Draft genome sequencing of a biphenyl-degrading bacterium, Pseudomonas balearica KF707 (=NBRC110670).</title>
        <authorList>
            <person name="Kimura N."/>
            <person name="Hirose J."/>
            <person name="Watanabe T."/>
            <person name="Suenaga H."/>
            <person name="Fujihara H."/>
            <person name="Noguchi M."/>
            <person name="Hashimoto M."/>
            <person name="Shimodaira J."/>
            <person name="Tsuchikane K."/>
            <person name="Hosoyama A."/>
            <person name="Yamazoe A."/>
            <person name="Fujita N."/>
            <person name="Furukawa K."/>
        </authorList>
    </citation>
    <scope>NUCLEOTIDE SEQUENCE [LARGE SCALE GENOMIC DNA]</scope>
    <source>
        <strain evidence="2">DSM 10086 / NBRC 110670 / KF707</strain>
    </source>
</reference>